<protein>
    <submittedName>
        <fullName evidence="2">Uncharacterized protein</fullName>
    </submittedName>
</protein>
<reference evidence="2 3" key="1">
    <citation type="submission" date="2018-06" db="EMBL/GenBank/DDBJ databases">
        <title>Bacteria isolated from soil of Wuhan.</title>
        <authorList>
            <person name="Wei X."/>
            <person name="Chunhua H."/>
        </authorList>
    </citation>
    <scope>NUCLEOTIDE SEQUENCE [LARGE SCALE GENOMIC DNA]</scope>
    <source>
        <strain evidence="3">xwS2</strain>
    </source>
</reference>
<evidence type="ECO:0000313" key="3">
    <source>
        <dbReference type="Proteomes" id="UP000288983"/>
    </source>
</evidence>
<evidence type="ECO:0000256" key="1">
    <source>
        <dbReference type="SAM" id="Phobius"/>
    </source>
</evidence>
<keyword evidence="1" id="KW-1133">Transmembrane helix</keyword>
<evidence type="ECO:0000313" key="2">
    <source>
        <dbReference type="EMBL" id="RWU22141.1"/>
    </source>
</evidence>
<feature type="transmembrane region" description="Helical" evidence="1">
    <location>
        <begin position="173"/>
        <end position="194"/>
    </location>
</feature>
<gene>
    <name evidence="2" type="ORF">DM813_13200</name>
</gene>
<dbReference type="EMBL" id="QJRG01000044">
    <property type="protein sequence ID" value="RWU22141.1"/>
    <property type="molecule type" value="Genomic_DNA"/>
</dbReference>
<accession>A0A443ZRU0</accession>
<dbReference type="Proteomes" id="UP000288983">
    <property type="component" value="Unassembled WGS sequence"/>
</dbReference>
<name>A0A443ZRU0_9PSED</name>
<sequence>MLGSGLHLLRESVHGLSHQHQWSRFHLASVGLCAQLFWLEVDQLLVESGLENSESGWGTISTRHKVIDINTWPPIIVIPFGLAPFVIVLSGIALNAYTARSRDFDLIIASLPNSLWLKQQIPFWGTSSLKSRCYLLSSISGAMLYPKFCIRLGMMDAEDLRNFPQRLRRRIQLICWLVMIGSAWFAIGLALIQLSPTR</sequence>
<keyword evidence="1" id="KW-0472">Membrane</keyword>
<proteinExistence type="predicted"/>
<keyword evidence="1" id="KW-0812">Transmembrane</keyword>
<comment type="caution">
    <text evidence="2">The sequence shown here is derived from an EMBL/GenBank/DDBJ whole genome shotgun (WGS) entry which is preliminary data.</text>
</comment>
<organism evidence="2 3">
    <name type="scientific">Pseudomonas alkylphenolica</name>
    <dbReference type="NCBI Taxonomy" id="237609"/>
    <lineage>
        <taxon>Bacteria</taxon>
        <taxon>Pseudomonadati</taxon>
        <taxon>Pseudomonadota</taxon>
        <taxon>Gammaproteobacteria</taxon>
        <taxon>Pseudomonadales</taxon>
        <taxon>Pseudomonadaceae</taxon>
        <taxon>Pseudomonas</taxon>
    </lineage>
</organism>
<dbReference type="AlphaFoldDB" id="A0A443ZRU0"/>
<feature type="transmembrane region" description="Helical" evidence="1">
    <location>
        <begin position="75"/>
        <end position="97"/>
    </location>
</feature>